<proteinExistence type="predicted"/>
<evidence type="ECO:0000313" key="2">
    <source>
        <dbReference type="Proteomes" id="UP000680348"/>
    </source>
</evidence>
<evidence type="ECO:0008006" key="3">
    <source>
        <dbReference type="Google" id="ProtNLM"/>
    </source>
</evidence>
<protein>
    <recommendedName>
        <fullName evidence="3">Sulfotransferase domain-containing protein</fullName>
    </recommendedName>
</protein>
<reference evidence="1" key="1">
    <citation type="submission" date="2021-04" db="EMBL/GenBank/DDBJ databases">
        <title>Pseudaminobacter soli sp. nov., isolated from paddy soil contaminated by heavy metals.</title>
        <authorList>
            <person name="Zhang K."/>
        </authorList>
    </citation>
    <scope>NUCLEOTIDE SEQUENCE</scope>
    <source>
        <strain evidence="1">19-2017</strain>
    </source>
</reference>
<comment type="caution">
    <text evidence="1">The sequence shown here is derived from an EMBL/GenBank/DDBJ whole genome shotgun (WGS) entry which is preliminary data.</text>
</comment>
<evidence type="ECO:0000313" key="1">
    <source>
        <dbReference type="EMBL" id="MBS3648523.1"/>
    </source>
</evidence>
<gene>
    <name evidence="1" type="ORF">KEU06_07765</name>
</gene>
<keyword evidence="2" id="KW-1185">Reference proteome</keyword>
<organism evidence="1 2">
    <name type="scientific">Pseudaminobacter soli</name>
    <name type="common">ex Zhang et al. 2022</name>
    <dbReference type="NCBI Taxonomy" id="2831468"/>
    <lineage>
        <taxon>Bacteria</taxon>
        <taxon>Pseudomonadati</taxon>
        <taxon>Pseudomonadota</taxon>
        <taxon>Alphaproteobacteria</taxon>
        <taxon>Hyphomicrobiales</taxon>
        <taxon>Phyllobacteriaceae</taxon>
        <taxon>Pseudaminobacter</taxon>
    </lineage>
</organism>
<sequence>MALSGAMTVMESDLRRIARQARDAQAAGRRRRAAALWSRILSETPQDRRGEPYFEEASAYTPEFGRILVANPRRRIYLAGCGRSGTWYAFGIMGTFAGTYLAPEERHFGHFATIAGESQPVHIVKRIHYSHQFLPALPRPIGLLYVLRDPRDVLTSVHNGTEYYISLDRWSLEMKALRTLLDAGRPNMLTVRFEDLVLQPRQEQVRIGEAFGLEIAGDPTAFHQNFRVNEFIERAMHGLRSPDPSVVGRWCRNPEHVEYIRRLMPAITDTFQPLADRFGYDLARDV</sequence>
<accession>A0A942DWT6</accession>
<name>A0A942DWT6_9HYPH</name>
<dbReference type="InterPro" id="IPR027417">
    <property type="entry name" value="P-loop_NTPase"/>
</dbReference>
<dbReference type="EMBL" id="JAGWCR010000003">
    <property type="protein sequence ID" value="MBS3648523.1"/>
    <property type="molecule type" value="Genomic_DNA"/>
</dbReference>
<dbReference type="SUPFAM" id="SSF52540">
    <property type="entry name" value="P-loop containing nucleoside triphosphate hydrolases"/>
    <property type="match status" value="1"/>
</dbReference>
<dbReference type="Proteomes" id="UP000680348">
    <property type="component" value="Unassembled WGS sequence"/>
</dbReference>
<dbReference type="AlphaFoldDB" id="A0A942DWT6"/>
<dbReference type="Gene3D" id="3.40.50.300">
    <property type="entry name" value="P-loop containing nucleotide triphosphate hydrolases"/>
    <property type="match status" value="1"/>
</dbReference>